<dbReference type="Proteomes" id="UP001628179">
    <property type="component" value="Unassembled WGS sequence"/>
</dbReference>
<gene>
    <name evidence="1" type="ORF">MFIFM68171_11116</name>
</gene>
<dbReference type="EMBL" id="BAAFSV010000006">
    <property type="protein sequence ID" value="GAB1320906.1"/>
    <property type="molecule type" value="Genomic_DNA"/>
</dbReference>
<reference evidence="1 2" key="1">
    <citation type="submission" date="2024-09" db="EMBL/GenBank/DDBJ databases">
        <title>Itraconazole resistance in Madurella fahalii resulting from another homologue of gene encoding cytochrome P450 14-alpha sterol demethylase (CYP51).</title>
        <authorList>
            <person name="Yoshioka I."/>
            <person name="Fahal A.H."/>
            <person name="Kaneko S."/>
            <person name="Yaguchi T."/>
        </authorList>
    </citation>
    <scope>NUCLEOTIDE SEQUENCE [LARGE SCALE GENOMIC DNA]</scope>
    <source>
        <strain evidence="1 2">IFM 68171</strain>
    </source>
</reference>
<protein>
    <submittedName>
        <fullName evidence="1">Uncharacterized protein</fullName>
    </submittedName>
</protein>
<keyword evidence="2" id="KW-1185">Reference proteome</keyword>
<dbReference type="RefSeq" id="XP_070922636.1">
    <property type="nucleotide sequence ID" value="XM_071066535.1"/>
</dbReference>
<organism evidence="1 2">
    <name type="scientific">Madurella fahalii</name>
    <dbReference type="NCBI Taxonomy" id="1157608"/>
    <lineage>
        <taxon>Eukaryota</taxon>
        <taxon>Fungi</taxon>
        <taxon>Dikarya</taxon>
        <taxon>Ascomycota</taxon>
        <taxon>Pezizomycotina</taxon>
        <taxon>Sordariomycetes</taxon>
        <taxon>Sordariomycetidae</taxon>
        <taxon>Sordariales</taxon>
        <taxon>Sordariales incertae sedis</taxon>
        <taxon>Madurella</taxon>
    </lineage>
</organism>
<evidence type="ECO:0000313" key="2">
    <source>
        <dbReference type="Proteomes" id="UP001628179"/>
    </source>
</evidence>
<evidence type="ECO:0000313" key="1">
    <source>
        <dbReference type="EMBL" id="GAB1320906.1"/>
    </source>
</evidence>
<dbReference type="PANTHER" id="PTHR10039">
    <property type="entry name" value="AMELOGENIN"/>
    <property type="match status" value="1"/>
</dbReference>
<dbReference type="GeneID" id="98181858"/>
<dbReference type="PANTHER" id="PTHR10039:SF14">
    <property type="entry name" value="NACHT DOMAIN-CONTAINING PROTEIN"/>
    <property type="match status" value="1"/>
</dbReference>
<proteinExistence type="predicted"/>
<comment type="caution">
    <text evidence="1">The sequence shown here is derived from an EMBL/GenBank/DDBJ whole genome shotgun (WGS) entry which is preliminary data.</text>
</comment>
<accession>A0ABQ0GT37</accession>
<name>A0ABQ0GT37_9PEZI</name>
<sequence length="233" mass="26696">MAGETNVVWLVGQLPHDVQDLYRLILQSLVKKRQDPELFVQVLRWALFQNVPLKSAEFSIAYALGMMMKPDSRNLEDAKTFDVLLRDIRQFEYSLDDNVKIRMEVFFGHVVKFRDERLELAHRCLRSILLTDGGELGGGLGLKLSERASHSILADICIAYLNMAYFDNSGAAPTSNTMDVWESKVRRRIQSHAFVRYAALNWHKHMERAGLSWPRANAKASLDRMKRLVDGST</sequence>